<name>A0A926DBV0_9FIRM</name>
<organism evidence="3 4">
    <name type="scientific">Yeguia hominis</name>
    <dbReference type="NCBI Taxonomy" id="2763662"/>
    <lineage>
        <taxon>Bacteria</taxon>
        <taxon>Bacillati</taxon>
        <taxon>Bacillota</taxon>
        <taxon>Clostridia</taxon>
        <taxon>Eubacteriales</taxon>
        <taxon>Yeguiaceae</taxon>
        <taxon>Yeguia</taxon>
    </lineage>
</organism>
<evidence type="ECO:0008006" key="5">
    <source>
        <dbReference type="Google" id="ProtNLM"/>
    </source>
</evidence>
<dbReference type="Proteomes" id="UP000651482">
    <property type="component" value="Unassembled WGS sequence"/>
</dbReference>
<dbReference type="GO" id="GO:0005737">
    <property type="term" value="C:cytoplasm"/>
    <property type="evidence" value="ECO:0007669"/>
    <property type="project" value="InterPro"/>
</dbReference>
<keyword evidence="2" id="KW-0119">Carbohydrate metabolism</keyword>
<dbReference type="PANTHER" id="PTHR36120">
    <property type="entry name" value="FUCOSE ISOMERASE"/>
    <property type="match status" value="1"/>
</dbReference>
<reference evidence="3" key="1">
    <citation type="submission" date="2020-08" db="EMBL/GenBank/DDBJ databases">
        <title>Genome public.</title>
        <authorList>
            <person name="Liu C."/>
            <person name="Sun Q."/>
        </authorList>
    </citation>
    <scope>NUCLEOTIDE SEQUENCE</scope>
    <source>
        <strain evidence="3">NSJ-40</strain>
    </source>
</reference>
<keyword evidence="4" id="KW-1185">Reference proteome</keyword>
<gene>
    <name evidence="3" type="ORF">IAG03_13420</name>
</gene>
<sequence length="438" mass="49751">MKAKLVPLYFDGYRDEEFDTQVSYLKDLLKEEAEFCDAVALGAPLPECDAVVFPVLIGPAYRSLKEIQAIEQPILILTSEFGTVAMWDWEIISFLKSNGVSLIAPYQLSYTKIACRALALKRTLPETKFLVFQDNPGEGMQPEIFKRFYWWEKSWKDSLKERFGITIEERSYEQFAAYAKSIPDEAADKVIEEKKIDYCQLTQKALRSAVKIYIALKEAVEADDSIKGVGINCLNESRFSDTTPCLAYNLLYEEKGLIWACEGDTMTLFTQYIVNKTLNVPIMMTNIYPFLIGMAALKHEKIQTFPDVEDPDQCMLLVHCGYLGFAPRCMCTRWEPKEKALAIVDDNAMVVDAEIPKGDLTLVKIHPNLEKLLTVECLLDEYAQYPGSDCRNGAIIRVKDGHAFMKQLYSHHGCFITGHKKVELEFMADVLGLTTECC</sequence>
<evidence type="ECO:0000313" key="4">
    <source>
        <dbReference type="Proteomes" id="UP000651482"/>
    </source>
</evidence>
<protein>
    <recommendedName>
        <fullName evidence="5">L-fucose isomerase and related proteins</fullName>
    </recommendedName>
</protein>
<keyword evidence="1" id="KW-0413">Isomerase</keyword>
<accession>A0A926DBV0</accession>
<comment type="caution">
    <text evidence="3">The sequence shown here is derived from an EMBL/GenBank/DDBJ whole genome shotgun (WGS) entry which is preliminary data.</text>
</comment>
<evidence type="ECO:0000313" key="3">
    <source>
        <dbReference type="EMBL" id="MBC8534956.1"/>
    </source>
</evidence>
<dbReference type="RefSeq" id="WP_249320609.1">
    <property type="nucleotide sequence ID" value="NZ_JACRSN010000029.1"/>
</dbReference>
<dbReference type="PANTHER" id="PTHR36120:SF1">
    <property type="entry name" value="L-FUCOSE ISOMERASE C-TERMINAL DOMAIN-CONTAINING PROTEIN"/>
    <property type="match status" value="1"/>
</dbReference>
<dbReference type="GO" id="GO:0016861">
    <property type="term" value="F:intramolecular oxidoreductase activity, interconverting aldoses and ketoses"/>
    <property type="evidence" value="ECO:0007669"/>
    <property type="project" value="InterPro"/>
</dbReference>
<evidence type="ECO:0000256" key="1">
    <source>
        <dbReference type="ARBA" id="ARBA00023235"/>
    </source>
</evidence>
<evidence type="ECO:0000256" key="2">
    <source>
        <dbReference type="ARBA" id="ARBA00023277"/>
    </source>
</evidence>
<dbReference type="AlphaFoldDB" id="A0A926DBV0"/>
<dbReference type="EMBL" id="JACRSN010000029">
    <property type="protein sequence ID" value="MBC8534956.1"/>
    <property type="molecule type" value="Genomic_DNA"/>
</dbReference>
<dbReference type="InterPro" id="IPR009015">
    <property type="entry name" value="Fucose_isomerase_N/cen_sf"/>
</dbReference>
<dbReference type="SUPFAM" id="SSF53743">
    <property type="entry name" value="FucI/AraA N-terminal and middle domains"/>
    <property type="match status" value="1"/>
</dbReference>
<proteinExistence type="predicted"/>
<dbReference type="GO" id="GO:0005996">
    <property type="term" value="P:monosaccharide metabolic process"/>
    <property type="evidence" value="ECO:0007669"/>
    <property type="project" value="InterPro"/>
</dbReference>